<keyword evidence="4" id="KW-1185">Reference proteome</keyword>
<protein>
    <recommendedName>
        <fullName evidence="5">BAG family molecular chaperone regulator 8, chloroplastic</fullName>
    </recommendedName>
</protein>
<name>A0A8T1ZT77_ARASU</name>
<evidence type="ECO:0000256" key="1">
    <source>
        <dbReference type="ARBA" id="ARBA00023186"/>
    </source>
</evidence>
<feature type="region of interest" description="Disordered" evidence="2">
    <location>
        <begin position="30"/>
        <end position="50"/>
    </location>
</feature>
<dbReference type="Proteomes" id="UP000694251">
    <property type="component" value="Chromosome 10"/>
</dbReference>
<proteinExistence type="predicted"/>
<evidence type="ECO:0000313" key="4">
    <source>
        <dbReference type="Proteomes" id="UP000694251"/>
    </source>
</evidence>
<keyword evidence="1" id="KW-0143">Chaperone</keyword>
<evidence type="ECO:0000313" key="3">
    <source>
        <dbReference type="EMBL" id="KAG7564042.1"/>
    </source>
</evidence>
<feature type="compositionally biased region" description="Basic and acidic residues" evidence="2">
    <location>
        <begin position="598"/>
        <end position="618"/>
    </location>
</feature>
<dbReference type="GO" id="GO:0009506">
    <property type="term" value="C:plasmodesma"/>
    <property type="evidence" value="ECO:0007669"/>
    <property type="project" value="TreeGrafter"/>
</dbReference>
<dbReference type="PANTHER" id="PTHR33322:SF18">
    <property type="entry name" value="BAG FAMILY MOLECULAR CHAPERONE REGULATOR 8, CHLOROPLASTIC"/>
    <property type="match status" value="1"/>
</dbReference>
<evidence type="ECO:0000256" key="2">
    <source>
        <dbReference type="SAM" id="MobiDB-lite"/>
    </source>
</evidence>
<gene>
    <name evidence="3" type="ORF">ISN44_As10g008030</name>
</gene>
<dbReference type="AlphaFoldDB" id="A0A8T1ZT77"/>
<accession>A0A8T1ZT77</accession>
<feature type="compositionally biased region" description="Acidic residues" evidence="2">
    <location>
        <begin position="619"/>
        <end position="633"/>
    </location>
</feature>
<dbReference type="OrthoDB" id="1100735at2759"/>
<organism evidence="3 4">
    <name type="scientific">Arabidopsis suecica</name>
    <name type="common">Swedish thale-cress</name>
    <name type="synonym">Cardaminopsis suecica</name>
    <dbReference type="NCBI Taxonomy" id="45249"/>
    <lineage>
        <taxon>Eukaryota</taxon>
        <taxon>Viridiplantae</taxon>
        <taxon>Streptophyta</taxon>
        <taxon>Embryophyta</taxon>
        <taxon>Tracheophyta</taxon>
        <taxon>Spermatophyta</taxon>
        <taxon>Magnoliopsida</taxon>
        <taxon>eudicotyledons</taxon>
        <taxon>Gunneridae</taxon>
        <taxon>Pentapetalae</taxon>
        <taxon>rosids</taxon>
        <taxon>malvids</taxon>
        <taxon>Brassicales</taxon>
        <taxon>Brassicaceae</taxon>
        <taxon>Camelineae</taxon>
        <taxon>Arabidopsis</taxon>
    </lineage>
</organism>
<feature type="compositionally biased region" description="Acidic residues" evidence="2">
    <location>
        <begin position="377"/>
        <end position="392"/>
    </location>
</feature>
<reference evidence="3 4" key="1">
    <citation type="submission" date="2020-12" db="EMBL/GenBank/DDBJ databases">
        <title>Concerted genomic and epigenomic changes stabilize Arabidopsis allopolyploids.</title>
        <authorList>
            <person name="Chen Z."/>
        </authorList>
    </citation>
    <scope>NUCLEOTIDE SEQUENCE [LARGE SCALE GENOMIC DNA]</scope>
    <source>
        <strain evidence="3">As9502</strain>
        <tissue evidence="3">Leaf</tissue>
    </source>
</reference>
<evidence type="ECO:0008006" key="5">
    <source>
        <dbReference type="Google" id="ProtNLM"/>
    </source>
</evidence>
<dbReference type="GO" id="GO:0006457">
    <property type="term" value="P:protein folding"/>
    <property type="evidence" value="ECO:0007669"/>
    <property type="project" value="TreeGrafter"/>
</dbReference>
<sequence length="682" mass="76229">MAKTRGGNWNARWSRKLLAMVEEEFIANDREPETIEIPEESETIRDPSESEAVLIPSKNEVVSIPSEKSPAEAEIETDRFGQKPFNTTFDLIADSAVDSMASHHHNNNGCSRHQNHHNNIPLVATSTHCCTQINHPSPPPPPEDNLLHLLATYLQNHQQETQCSCETSCQNFNVIRGQHRVLRQQKNVPREYDQVVMSCLLRKIDDLESSLNKFSSSCEQRRDRHSTLRDTAARVIQTHFRSYLVHRSISFRQLKELAMIKSSFLSLKSSVSGKPIFPFKVVSRKATDLLLQLDSIQGRIDPMIRSSKRSLSRDLVRFLQYVDDCAVKRCEFVAKSAISVSRRSKVNGKKPHGFGVAEDRTIEKSRNRVGNNFVTSSEDEDNNADMTDDSDEVPMSSSDKRKVTSSKSRTEDVIKGSVVKPPVRKFVVLDKNRNVCQVYENRHDLTSSAEDNSVDGEEEILVMSRGNGRRQSLKTRNGVLVKGTGGKTTRVVKTVSFDDNGNVCKVFGDSDELTSSAEDDSVDDGEETLVMSRDDGKRHSLKLGNRVLVKGSGGKTNRVVKTVSFDENGNVYKVYGDTPESSISEEDDSTSGSNDGNGEEKGNSNEVEEIKYVPKENESFDDEEEEEETDSENEVSSSEGSEGKTGVARNANHQGSNKHEREIQLEKGSLMFSPPLPLKMEP</sequence>
<dbReference type="EMBL" id="JAEFBJ010000010">
    <property type="protein sequence ID" value="KAG7564042.1"/>
    <property type="molecule type" value="Genomic_DNA"/>
</dbReference>
<comment type="caution">
    <text evidence="3">The sequence shown here is derived from an EMBL/GenBank/DDBJ whole genome shotgun (WGS) entry which is preliminary data.</text>
</comment>
<feature type="compositionally biased region" description="Basic and acidic residues" evidence="2">
    <location>
        <begin position="398"/>
        <end position="413"/>
    </location>
</feature>
<feature type="region of interest" description="Disordered" evidence="2">
    <location>
        <begin position="570"/>
        <end position="682"/>
    </location>
</feature>
<dbReference type="InterPro" id="IPR040400">
    <property type="entry name" value="BAG5/6/7/8"/>
</dbReference>
<feature type="region of interest" description="Disordered" evidence="2">
    <location>
        <begin position="367"/>
        <end position="413"/>
    </location>
</feature>
<dbReference type="PANTHER" id="PTHR33322">
    <property type="entry name" value="BAG DOMAIN CONTAINING PROTEIN, EXPRESSED"/>
    <property type="match status" value="1"/>
</dbReference>